<dbReference type="PANTHER" id="PTHR43364:SF4">
    <property type="entry name" value="NAD(P)-LINKED OXIDOREDUCTASE SUPERFAMILY PROTEIN"/>
    <property type="match status" value="1"/>
</dbReference>
<evidence type="ECO:0000313" key="3">
    <source>
        <dbReference type="EMBL" id="MFC5651349.1"/>
    </source>
</evidence>
<dbReference type="PRINTS" id="PR00069">
    <property type="entry name" value="ALDKETRDTASE"/>
</dbReference>
<dbReference type="InterPro" id="IPR020471">
    <property type="entry name" value="AKR"/>
</dbReference>
<dbReference type="PANTHER" id="PTHR43364">
    <property type="entry name" value="NADH-SPECIFIC METHYLGLYOXAL REDUCTASE-RELATED"/>
    <property type="match status" value="1"/>
</dbReference>
<dbReference type="Pfam" id="PF00248">
    <property type="entry name" value="Aldo_ket_red"/>
    <property type="match status" value="1"/>
</dbReference>
<comment type="caution">
    <text evidence="3">The sequence shown here is derived from an EMBL/GenBank/DDBJ whole genome shotgun (WGS) entry which is preliminary data.</text>
</comment>
<dbReference type="EMBL" id="JBHSOW010000072">
    <property type="protein sequence ID" value="MFC5651349.1"/>
    <property type="molecule type" value="Genomic_DNA"/>
</dbReference>
<feature type="domain" description="NADP-dependent oxidoreductase" evidence="2">
    <location>
        <begin position="18"/>
        <end position="320"/>
    </location>
</feature>
<proteinExistence type="predicted"/>
<dbReference type="InterPro" id="IPR036812">
    <property type="entry name" value="NAD(P)_OxRdtase_dom_sf"/>
</dbReference>
<accession>A0ABW0W335</accession>
<dbReference type="RefSeq" id="WP_379189963.1">
    <property type="nucleotide sequence ID" value="NZ_JBHSOW010000072.1"/>
</dbReference>
<dbReference type="InterPro" id="IPR018170">
    <property type="entry name" value="Aldo/ket_reductase_CS"/>
</dbReference>
<gene>
    <name evidence="3" type="ORF">ACFPYJ_19985</name>
</gene>
<protein>
    <submittedName>
        <fullName evidence="3">Aldo/keto reductase</fullName>
    </submittedName>
</protein>
<evidence type="ECO:0000259" key="2">
    <source>
        <dbReference type="Pfam" id="PF00248"/>
    </source>
</evidence>
<evidence type="ECO:0000313" key="4">
    <source>
        <dbReference type="Proteomes" id="UP001596047"/>
    </source>
</evidence>
<dbReference type="InterPro" id="IPR050523">
    <property type="entry name" value="AKR_Detox_Biosynth"/>
</dbReference>
<sequence length="326" mass="35753">MGAELLRRFGNSDLQLSPLGLGCWQFSKGSGMVGKFWPVLSDEVIHDIVRISLEGGINWFDTAEVYGGGQSEEMLADALNALGDSAAGAHVATKWWPIMRTSANIPKTIDERLRRLKGWAIDLHQVHQPYSFSSAANEMREMAKLVKQGKIKHVGVSNFSAAKMYEADKALRESGLRLVSNQVKYNLLDRRIEQSGVMEAAKELGVVIIAYSPLEQGILSGKFHKNPELVKQIQGPRKWAGGFKTGGLKRTLPLITRLDELAVKYEASASQVALNWLIHAHGETVFAIPGASKPHHAQENVKAMRFVLSKDEISELAAISAACGRA</sequence>
<evidence type="ECO:0000256" key="1">
    <source>
        <dbReference type="ARBA" id="ARBA00023002"/>
    </source>
</evidence>
<keyword evidence="4" id="KW-1185">Reference proteome</keyword>
<dbReference type="SUPFAM" id="SSF51430">
    <property type="entry name" value="NAD(P)-linked oxidoreductase"/>
    <property type="match status" value="1"/>
</dbReference>
<name>A0ABW0W335_9BACL</name>
<dbReference type="InterPro" id="IPR023210">
    <property type="entry name" value="NADP_OxRdtase_dom"/>
</dbReference>
<dbReference type="Gene3D" id="3.20.20.100">
    <property type="entry name" value="NADP-dependent oxidoreductase domain"/>
    <property type="match status" value="1"/>
</dbReference>
<organism evidence="3 4">
    <name type="scientific">Paenibacillus solisilvae</name>
    <dbReference type="NCBI Taxonomy" id="2486751"/>
    <lineage>
        <taxon>Bacteria</taxon>
        <taxon>Bacillati</taxon>
        <taxon>Bacillota</taxon>
        <taxon>Bacilli</taxon>
        <taxon>Bacillales</taxon>
        <taxon>Paenibacillaceae</taxon>
        <taxon>Paenibacillus</taxon>
    </lineage>
</organism>
<dbReference type="PROSITE" id="PS00062">
    <property type="entry name" value="ALDOKETO_REDUCTASE_2"/>
    <property type="match status" value="1"/>
</dbReference>
<reference evidence="4" key="1">
    <citation type="journal article" date="2019" name="Int. J. Syst. Evol. Microbiol.">
        <title>The Global Catalogue of Microorganisms (GCM) 10K type strain sequencing project: providing services to taxonomists for standard genome sequencing and annotation.</title>
        <authorList>
            <consortium name="The Broad Institute Genomics Platform"/>
            <consortium name="The Broad Institute Genome Sequencing Center for Infectious Disease"/>
            <person name="Wu L."/>
            <person name="Ma J."/>
        </authorList>
    </citation>
    <scope>NUCLEOTIDE SEQUENCE [LARGE SCALE GENOMIC DNA]</scope>
    <source>
        <strain evidence="4">CGMCC 1.3240</strain>
    </source>
</reference>
<keyword evidence="1" id="KW-0560">Oxidoreductase</keyword>
<dbReference type="Proteomes" id="UP001596047">
    <property type="component" value="Unassembled WGS sequence"/>
</dbReference>